<sequence length="124" mass="14056">MEPHFTNCHSLSSSWDSTWLPGHVSLWCIFSNFSSSLTNERRWIKSSIFPMLLGGLGWTNDFELLLTRLPCYSGLPALPRRSHGAYLRFHAGSNRSRRSRSAKEKTKNHSVKLLALSLRPVAGK</sequence>
<reference evidence="1 2" key="1">
    <citation type="journal article" date="2022" name="bioRxiv">
        <title>The genome of the oomycete Peronosclerospora sorghi, a cosmopolitan pathogen of maize and sorghum, is inflated with dispersed pseudogenes.</title>
        <authorList>
            <person name="Fletcher K."/>
            <person name="Martin F."/>
            <person name="Isakeit T."/>
            <person name="Cavanaugh K."/>
            <person name="Magill C."/>
            <person name="Michelmore R."/>
        </authorList>
    </citation>
    <scope>NUCLEOTIDE SEQUENCE [LARGE SCALE GENOMIC DNA]</scope>
    <source>
        <strain evidence="1">P6</strain>
    </source>
</reference>
<evidence type="ECO:0000313" key="1">
    <source>
        <dbReference type="EMBL" id="KAI9916421.1"/>
    </source>
</evidence>
<comment type="caution">
    <text evidence="1">The sequence shown here is derived from an EMBL/GenBank/DDBJ whole genome shotgun (WGS) entry which is preliminary data.</text>
</comment>
<keyword evidence="2" id="KW-1185">Reference proteome</keyword>
<organism evidence="1 2">
    <name type="scientific">Peronosclerospora sorghi</name>
    <dbReference type="NCBI Taxonomy" id="230839"/>
    <lineage>
        <taxon>Eukaryota</taxon>
        <taxon>Sar</taxon>
        <taxon>Stramenopiles</taxon>
        <taxon>Oomycota</taxon>
        <taxon>Peronosporomycetes</taxon>
        <taxon>Peronosporales</taxon>
        <taxon>Peronosporaceae</taxon>
        <taxon>Peronosclerospora</taxon>
    </lineage>
</organism>
<dbReference type="EMBL" id="CM047581">
    <property type="protein sequence ID" value="KAI9916421.1"/>
    <property type="molecule type" value="Genomic_DNA"/>
</dbReference>
<proteinExistence type="predicted"/>
<gene>
    <name evidence="1" type="ORF">PsorP6_017129</name>
</gene>
<protein>
    <submittedName>
        <fullName evidence="1">Uncharacterized protein</fullName>
    </submittedName>
</protein>
<evidence type="ECO:0000313" key="2">
    <source>
        <dbReference type="Proteomes" id="UP001163321"/>
    </source>
</evidence>
<accession>A0ACC0WDQ3</accession>
<dbReference type="Proteomes" id="UP001163321">
    <property type="component" value="Chromosome 2"/>
</dbReference>
<name>A0ACC0WDQ3_9STRA</name>